<gene>
    <name evidence="3" type="ORF">RUM44_009406</name>
</gene>
<proteinExistence type="predicted"/>
<dbReference type="EMBL" id="JAWJWF010000045">
    <property type="protein sequence ID" value="KAK6626929.1"/>
    <property type="molecule type" value="Genomic_DNA"/>
</dbReference>
<dbReference type="Proteomes" id="UP001359485">
    <property type="component" value="Unassembled WGS sequence"/>
</dbReference>
<keyword evidence="2" id="KW-1133">Transmembrane helix</keyword>
<comment type="caution">
    <text evidence="3">The sequence shown here is derived from an EMBL/GenBank/DDBJ whole genome shotgun (WGS) entry which is preliminary data.</text>
</comment>
<keyword evidence="4" id="KW-1185">Reference proteome</keyword>
<organism evidence="3 4">
    <name type="scientific">Polyplax serrata</name>
    <name type="common">Common mouse louse</name>
    <dbReference type="NCBI Taxonomy" id="468196"/>
    <lineage>
        <taxon>Eukaryota</taxon>
        <taxon>Metazoa</taxon>
        <taxon>Ecdysozoa</taxon>
        <taxon>Arthropoda</taxon>
        <taxon>Hexapoda</taxon>
        <taxon>Insecta</taxon>
        <taxon>Pterygota</taxon>
        <taxon>Neoptera</taxon>
        <taxon>Paraneoptera</taxon>
        <taxon>Psocodea</taxon>
        <taxon>Troctomorpha</taxon>
        <taxon>Phthiraptera</taxon>
        <taxon>Anoplura</taxon>
        <taxon>Polyplacidae</taxon>
        <taxon>Polyplax</taxon>
    </lineage>
</organism>
<keyword evidence="2" id="KW-0472">Membrane</keyword>
<feature type="region of interest" description="Disordered" evidence="1">
    <location>
        <begin position="330"/>
        <end position="369"/>
    </location>
</feature>
<protein>
    <recommendedName>
        <fullName evidence="5">EB domain-containing protein</fullName>
    </recommendedName>
</protein>
<evidence type="ECO:0000313" key="4">
    <source>
        <dbReference type="Proteomes" id="UP001359485"/>
    </source>
</evidence>
<evidence type="ECO:0000313" key="3">
    <source>
        <dbReference type="EMBL" id="KAK6626929.1"/>
    </source>
</evidence>
<feature type="compositionally biased region" description="Polar residues" evidence="1">
    <location>
        <begin position="350"/>
        <end position="362"/>
    </location>
</feature>
<evidence type="ECO:0008006" key="5">
    <source>
        <dbReference type="Google" id="ProtNLM"/>
    </source>
</evidence>
<evidence type="ECO:0000256" key="2">
    <source>
        <dbReference type="SAM" id="Phobius"/>
    </source>
</evidence>
<sequence length="405" mass="45585">MKGRWCLGTSGLSFCTLLVVFLRVLFDLPVATGTKNCEGFGECVIFSGYTCKNNKCVCDPDEPGLFRCIPPKFYGERCNSDQECQLGDYNLQCLKSEIRICKCKRGYVWDLERKKCLPTLDDDMYSGRFDPVRDLIIPGLIVMTIGAMVYLGFKLFCNCGKLWRRRRHQEIARELEEISTAPHQQAWIASYRVFSPYNNPNRSSPTSFPIHPTPCMGLIVPSQLTQSPPSYEEALKHKVILSSYHNPVPQPVVPAYTLPAPDVHRQYQTLPPNATASSSIILNPTIPPTPSALKTSAMSGHRPFPITQDDTYGLLPLSNDWTQLQYSGTTGQVWNTQPNPSPSACRVQEPPSQADTSETAAQHSRVPPVDVWTPHQRRHTQLLPTHLRLGAFRPRQPKSLYRDIP</sequence>
<feature type="transmembrane region" description="Helical" evidence="2">
    <location>
        <begin position="135"/>
        <end position="157"/>
    </location>
</feature>
<accession>A0ABR1ASL7</accession>
<reference evidence="3 4" key="1">
    <citation type="submission" date="2023-09" db="EMBL/GenBank/DDBJ databases">
        <title>Genomes of two closely related lineages of the louse Polyplax serrata with different host specificities.</title>
        <authorList>
            <person name="Martinu J."/>
            <person name="Tarabai H."/>
            <person name="Stefka J."/>
            <person name="Hypsa V."/>
        </authorList>
    </citation>
    <scope>NUCLEOTIDE SEQUENCE [LARGE SCALE GENOMIC DNA]</scope>
    <source>
        <strain evidence="3">98ZLc_SE</strain>
    </source>
</reference>
<keyword evidence="2" id="KW-0812">Transmembrane</keyword>
<evidence type="ECO:0000256" key="1">
    <source>
        <dbReference type="SAM" id="MobiDB-lite"/>
    </source>
</evidence>
<name>A0ABR1ASL7_POLSC</name>
<feature type="transmembrane region" description="Helical" evidence="2">
    <location>
        <begin position="7"/>
        <end position="26"/>
    </location>
</feature>